<sequence length="143" mass="16512">MPYTQTFDRLTICALDPEQHERTCGYWYVVQNMHGPHTAFRTKAQAMRWLERLGLTIERELPEAGQHDFQWIKGGYRRSSHMDVAAFAALQGVEVPCLDNAQYTKGVITTDADGIRTLHHLNCNAPREVYDYRLTREEEELAA</sequence>
<dbReference type="EMBL" id="AGVV01000019">
    <property type="protein sequence ID" value="EHK77704.1"/>
    <property type="molecule type" value="Genomic_DNA"/>
</dbReference>
<gene>
    <name evidence="1" type="ORF">SM0020_12290</name>
</gene>
<dbReference type="PATRIC" id="fig|1107881.3.peg.2492"/>
<evidence type="ECO:0000313" key="2">
    <source>
        <dbReference type="Proteomes" id="UP000004038"/>
    </source>
</evidence>
<proteinExistence type="predicted"/>
<reference evidence="1 2" key="1">
    <citation type="journal article" date="2012" name="J. Bacteriol.">
        <title>Draft Genome Sequence of Sinorhizobium meliloti CCNWSX0020, a Nitrogen-Fixing Symbiont with Copper Tolerance Capability Isolated from Lead-Zinc Mine Tailings.</title>
        <authorList>
            <person name="Li Z."/>
            <person name="Ma Z."/>
            <person name="Hao X."/>
            <person name="Wei G."/>
        </authorList>
    </citation>
    <scope>NUCLEOTIDE SEQUENCE [LARGE SCALE GENOMIC DNA]</scope>
    <source>
        <strain evidence="1 2">CCNWSX0020</strain>
    </source>
</reference>
<evidence type="ECO:0000313" key="1">
    <source>
        <dbReference type="EMBL" id="EHK77704.1"/>
    </source>
</evidence>
<dbReference type="AlphaFoldDB" id="H0FZ24"/>
<dbReference type="RefSeq" id="WP_004435137.1">
    <property type="nucleotide sequence ID" value="NZ_AGVV01000019.1"/>
</dbReference>
<name>H0FZ24_RHIML</name>
<dbReference type="Proteomes" id="UP000004038">
    <property type="component" value="Unassembled WGS sequence"/>
</dbReference>
<organism evidence="1 2">
    <name type="scientific">Sinorhizobium meliloti CCNWSX0020</name>
    <dbReference type="NCBI Taxonomy" id="1107881"/>
    <lineage>
        <taxon>Bacteria</taxon>
        <taxon>Pseudomonadati</taxon>
        <taxon>Pseudomonadota</taxon>
        <taxon>Alphaproteobacteria</taxon>
        <taxon>Hyphomicrobiales</taxon>
        <taxon>Rhizobiaceae</taxon>
        <taxon>Sinorhizobium/Ensifer group</taxon>
        <taxon>Sinorhizobium</taxon>
    </lineage>
</organism>
<protein>
    <submittedName>
        <fullName evidence="1">Uncharacterized protein</fullName>
    </submittedName>
</protein>
<accession>H0FZ24</accession>